<organism evidence="1 2">
    <name type="scientific">Prochlorococcus marinus (strain SARG / CCMP1375 / SS120)</name>
    <dbReference type="NCBI Taxonomy" id="167539"/>
    <lineage>
        <taxon>Bacteria</taxon>
        <taxon>Bacillati</taxon>
        <taxon>Cyanobacteriota</taxon>
        <taxon>Cyanophyceae</taxon>
        <taxon>Synechococcales</taxon>
        <taxon>Prochlorococcaceae</taxon>
        <taxon>Prochlorococcus</taxon>
    </lineage>
</organism>
<dbReference type="OrthoDB" id="538225at2"/>
<dbReference type="EMBL" id="AE017126">
    <property type="protein sequence ID" value="AAP99912.1"/>
    <property type="molecule type" value="Genomic_DNA"/>
</dbReference>
<dbReference type="STRING" id="167539.Pro_0868"/>
<accession>Q7VC74</accession>
<dbReference type="AlphaFoldDB" id="Q7VC74"/>
<dbReference type="eggNOG" id="COG0456">
    <property type="taxonomic scope" value="Bacteria"/>
</dbReference>
<dbReference type="Proteomes" id="UP000001420">
    <property type="component" value="Chromosome"/>
</dbReference>
<sequence length="344" mass="39393">MDYLRISHLYFLALKKQPNRLASLHLLLLKNWLSRAEDILPAFLMSKKQPICLVAVENNELIASINIKPINKRGTSWSFSLPKCFSEPKWNTPREIKLRLIKASLELEPKSIQNWLIKCPSSYIEELSILRELGFQPQKMIRSWSINLDNKDRVLSYSKAELPNSFRWEKINKDNARLLWKIELAGESVNYREIIDRQSTDLIEKANKFSGVLISKEGTDLNVIAGLIPQDFPEDQTTLKLIRDLVWDSRLTYAIPEILKTICINQNEIIIETNSKDDYVNNILKSIGLEPNIENIILGKSNLRRKNKTAFSSNFKTIEGMLGELNPGNSPLPSPSITPPIKIG</sequence>
<reference evidence="1 2" key="1">
    <citation type="journal article" date="2003" name="Proc. Natl. Acad. Sci. U.S.A.">
        <title>Genome sequence of the cyanobacterium Prochlorococcus marinus SS120, a nearly minimal oxyphototrophic genome.</title>
        <authorList>
            <person name="Dufresne A."/>
            <person name="Salanoubat M."/>
            <person name="Partensky F."/>
            <person name="Artiguenave F."/>
            <person name="Axmann I.M."/>
            <person name="Barbe V."/>
            <person name="Duprat S."/>
            <person name="Galperin M.Y."/>
            <person name="Koonin E.V."/>
            <person name="Le Gall F."/>
            <person name="Makarova K.S."/>
            <person name="Ostrowski M."/>
            <person name="Oztas S."/>
            <person name="Robert C."/>
            <person name="Rogozin I.B."/>
            <person name="Scanlan D.J."/>
            <person name="Tandeau de Marsac N."/>
            <person name="Weissenbach J."/>
            <person name="Wincker P."/>
            <person name="Wolf Y.I."/>
            <person name="Hess W.R."/>
        </authorList>
    </citation>
    <scope>NUCLEOTIDE SEQUENCE [LARGE SCALE GENOMIC DNA]</scope>
    <source>
        <strain evidence="2">SARG / CCMP1375 / SS120</strain>
    </source>
</reference>
<dbReference type="EnsemblBacteria" id="AAP99912">
    <property type="protein sequence ID" value="AAP99912"/>
    <property type="gene ID" value="Pro_0868"/>
</dbReference>
<evidence type="ECO:0000313" key="2">
    <source>
        <dbReference type="Proteomes" id="UP000001420"/>
    </source>
</evidence>
<dbReference type="KEGG" id="pma:Pro_0868"/>
<dbReference type="HOGENOM" id="CLU_778277_0_0_3"/>
<keyword evidence="2" id="KW-1185">Reference proteome</keyword>
<name>Q7VC74_PROMA</name>
<protein>
    <submittedName>
        <fullName evidence="1">Uncharacterized protein</fullName>
    </submittedName>
</protein>
<dbReference type="PATRIC" id="fig|167539.5.peg.917"/>
<gene>
    <name evidence="1" type="ordered locus">Pro_0868</name>
</gene>
<evidence type="ECO:0000313" key="1">
    <source>
        <dbReference type="EMBL" id="AAP99912.1"/>
    </source>
</evidence>
<proteinExistence type="predicted"/>